<feature type="binding site" evidence="7">
    <location>
        <begin position="54"/>
        <end position="56"/>
    </location>
    <ligand>
        <name>5-amino-6-(D-ribitylamino)uracil</name>
        <dbReference type="ChEBI" id="CHEBI:15934"/>
    </ligand>
</feature>
<dbReference type="UniPathway" id="UPA00275">
    <property type="reaction ID" value="UER00404"/>
</dbReference>
<dbReference type="KEGG" id="phm:PSMK_01350"/>
<protein>
    <recommendedName>
        <fullName evidence="3 7">6,7-dimethyl-8-ribityllumazine synthase</fullName>
        <shortName evidence="7">DMRL synthase</shortName>
        <shortName evidence="7">LS</shortName>
        <shortName evidence="7">Lumazine synthase</shortName>
        <ecNumber evidence="3 7">2.5.1.78</ecNumber>
    </recommendedName>
</protein>
<evidence type="ECO:0000256" key="4">
    <source>
        <dbReference type="ARBA" id="ARBA00022619"/>
    </source>
</evidence>
<dbReference type="Pfam" id="PF00885">
    <property type="entry name" value="DMRL_synthase"/>
    <property type="match status" value="1"/>
</dbReference>
<evidence type="ECO:0000256" key="5">
    <source>
        <dbReference type="ARBA" id="ARBA00022679"/>
    </source>
</evidence>
<dbReference type="PANTHER" id="PTHR21058:SF0">
    <property type="entry name" value="6,7-DIMETHYL-8-RIBITYLLUMAZINE SYNTHASE"/>
    <property type="match status" value="1"/>
</dbReference>
<sequence>MLVGSLKPGDHRVAIVAARFNDLIVDHMLSAAREAWAQLGGDPEKLVVARVPGSFELPVAARKLAEAGDAGGGFAAVVCLGCVIRGETDHYDHVVEQTARGIKDVNVQTGVPCVFGVLTCDTLEQALHRAGVKLGNAGRNAVHVAVEMANLMVSIDANAEL</sequence>
<evidence type="ECO:0000256" key="6">
    <source>
        <dbReference type="ARBA" id="ARBA00048785"/>
    </source>
</evidence>
<evidence type="ECO:0000256" key="3">
    <source>
        <dbReference type="ARBA" id="ARBA00012664"/>
    </source>
</evidence>
<gene>
    <name evidence="7 8" type="primary">ribH</name>
    <name evidence="8" type="ordered locus">PSMK_01350</name>
</gene>
<keyword evidence="5 7" id="KW-0808">Transferase</keyword>
<dbReference type="PANTHER" id="PTHR21058">
    <property type="entry name" value="6,7-DIMETHYL-8-RIBITYLLUMAZINE SYNTHASE DMRL SYNTHASE LUMAZINE SYNTHASE"/>
    <property type="match status" value="1"/>
</dbReference>
<keyword evidence="9" id="KW-1185">Reference proteome</keyword>
<evidence type="ECO:0000313" key="8">
    <source>
        <dbReference type="EMBL" id="BAM02294.1"/>
    </source>
</evidence>
<feature type="binding site" evidence="7">
    <location>
        <begin position="87"/>
        <end position="88"/>
    </location>
    <ligand>
        <name>(2S)-2-hydroxy-3-oxobutyl phosphate</name>
        <dbReference type="ChEBI" id="CHEBI:58830"/>
    </ligand>
</feature>
<feature type="binding site" evidence="7">
    <location>
        <position position="20"/>
    </location>
    <ligand>
        <name>5-amino-6-(D-ribitylamino)uracil</name>
        <dbReference type="ChEBI" id="CHEBI:15934"/>
    </ligand>
</feature>
<dbReference type="GO" id="GO:0000906">
    <property type="term" value="F:6,7-dimethyl-8-ribityllumazine synthase activity"/>
    <property type="evidence" value="ECO:0007669"/>
    <property type="project" value="UniProtKB-UniRule"/>
</dbReference>
<feature type="binding site" evidence="7">
    <location>
        <position position="129"/>
    </location>
    <ligand>
        <name>(2S)-2-hydroxy-3-oxobutyl phosphate</name>
        <dbReference type="ChEBI" id="CHEBI:58830"/>
    </ligand>
</feature>
<dbReference type="HOGENOM" id="CLU_089358_1_2_0"/>
<proteinExistence type="inferred from homology"/>
<dbReference type="STRING" id="1142394.PSMK_01350"/>
<dbReference type="GO" id="GO:0009231">
    <property type="term" value="P:riboflavin biosynthetic process"/>
    <property type="evidence" value="ECO:0007669"/>
    <property type="project" value="UniProtKB-UniRule"/>
</dbReference>
<feature type="binding site" evidence="7">
    <location>
        <begin position="82"/>
        <end position="84"/>
    </location>
    <ligand>
        <name>5-amino-6-(D-ribitylamino)uracil</name>
        <dbReference type="ChEBI" id="CHEBI:15934"/>
    </ligand>
</feature>
<evidence type="ECO:0000313" key="9">
    <source>
        <dbReference type="Proteomes" id="UP000007881"/>
    </source>
</evidence>
<dbReference type="HAMAP" id="MF_00178">
    <property type="entry name" value="Lumazine_synth"/>
    <property type="match status" value="1"/>
</dbReference>
<dbReference type="RefSeq" id="WP_014435514.1">
    <property type="nucleotide sequence ID" value="NC_017080.1"/>
</dbReference>
<feature type="binding site" evidence="7">
    <location>
        <position position="115"/>
    </location>
    <ligand>
        <name>5-amino-6-(D-ribitylamino)uracil</name>
        <dbReference type="ChEBI" id="CHEBI:15934"/>
    </ligand>
</feature>
<keyword evidence="4 7" id="KW-0686">Riboflavin biosynthesis</keyword>
<accession>I0IAK6</accession>
<dbReference type="EC" id="2.5.1.78" evidence="3 7"/>
<evidence type="ECO:0000256" key="1">
    <source>
        <dbReference type="ARBA" id="ARBA00004917"/>
    </source>
</evidence>
<dbReference type="GO" id="GO:0009349">
    <property type="term" value="C:riboflavin synthase complex"/>
    <property type="evidence" value="ECO:0007669"/>
    <property type="project" value="UniProtKB-UniRule"/>
</dbReference>
<dbReference type="InterPro" id="IPR002180">
    <property type="entry name" value="LS/RS"/>
</dbReference>
<comment type="function">
    <text evidence="7">Catalyzes the formation of 6,7-dimethyl-8-ribityllumazine by condensation of 5-amino-6-(D-ribitylamino)uracil with 3,4-dihydroxy-2-butanone 4-phosphate. This is the penultimate step in the biosynthesis of riboflavin.</text>
</comment>
<dbReference type="CDD" id="cd09209">
    <property type="entry name" value="Lumazine_synthase-I"/>
    <property type="match status" value="1"/>
</dbReference>
<dbReference type="InterPro" id="IPR036467">
    <property type="entry name" value="LS/RS_sf"/>
</dbReference>
<dbReference type="InterPro" id="IPR034964">
    <property type="entry name" value="LS"/>
</dbReference>
<dbReference type="PATRIC" id="fig|1142394.8.peg.136"/>
<dbReference type="GO" id="GO:0005829">
    <property type="term" value="C:cytosol"/>
    <property type="evidence" value="ECO:0007669"/>
    <property type="project" value="TreeGrafter"/>
</dbReference>
<dbReference type="AlphaFoldDB" id="I0IAK6"/>
<evidence type="ECO:0000256" key="7">
    <source>
        <dbReference type="HAMAP-Rule" id="MF_00178"/>
    </source>
</evidence>
<dbReference type="eggNOG" id="COG0054">
    <property type="taxonomic scope" value="Bacteria"/>
</dbReference>
<evidence type="ECO:0000256" key="2">
    <source>
        <dbReference type="ARBA" id="ARBA00007424"/>
    </source>
</evidence>
<dbReference type="Proteomes" id="UP000007881">
    <property type="component" value="Chromosome"/>
</dbReference>
<comment type="pathway">
    <text evidence="1 7">Cofactor biosynthesis; riboflavin biosynthesis; riboflavin from 2-hydroxy-3-oxobutyl phosphate and 5-amino-6-(D-ribitylamino)uracil: step 1/2.</text>
</comment>
<dbReference type="EMBL" id="AP012338">
    <property type="protein sequence ID" value="BAM02294.1"/>
    <property type="molecule type" value="Genomic_DNA"/>
</dbReference>
<comment type="catalytic activity">
    <reaction evidence="6 7">
        <text>(2S)-2-hydroxy-3-oxobutyl phosphate + 5-amino-6-(D-ribitylamino)uracil = 6,7-dimethyl-8-(1-D-ribityl)lumazine + phosphate + 2 H2O + H(+)</text>
        <dbReference type="Rhea" id="RHEA:26152"/>
        <dbReference type="ChEBI" id="CHEBI:15377"/>
        <dbReference type="ChEBI" id="CHEBI:15378"/>
        <dbReference type="ChEBI" id="CHEBI:15934"/>
        <dbReference type="ChEBI" id="CHEBI:43474"/>
        <dbReference type="ChEBI" id="CHEBI:58201"/>
        <dbReference type="ChEBI" id="CHEBI:58830"/>
        <dbReference type="EC" id="2.5.1.78"/>
    </reaction>
</comment>
<reference evidence="8 9" key="1">
    <citation type="submission" date="2012-02" db="EMBL/GenBank/DDBJ databases">
        <title>Complete genome sequence of Phycisphaera mikurensis NBRC 102666.</title>
        <authorList>
            <person name="Ankai A."/>
            <person name="Hosoyama A."/>
            <person name="Terui Y."/>
            <person name="Sekine M."/>
            <person name="Fukai R."/>
            <person name="Kato Y."/>
            <person name="Nakamura S."/>
            <person name="Yamada-Narita S."/>
            <person name="Kawakoshi A."/>
            <person name="Fukunaga Y."/>
            <person name="Yamazaki S."/>
            <person name="Fujita N."/>
        </authorList>
    </citation>
    <scope>NUCLEOTIDE SEQUENCE [LARGE SCALE GENOMIC DNA]</scope>
    <source>
        <strain evidence="9">NBRC 102666 / KCTC 22515 / FYK2301M01</strain>
    </source>
</reference>
<name>I0IAK6_PHYMF</name>
<comment type="similarity">
    <text evidence="2 7">Belongs to the DMRL synthase family.</text>
</comment>
<dbReference type="SUPFAM" id="SSF52121">
    <property type="entry name" value="Lumazine synthase"/>
    <property type="match status" value="1"/>
</dbReference>
<dbReference type="NCBIfam" id="TIGR00114">
    <property type="entry name" value="lumazine-synth"/>
    <property type="match status" value="1"/>
</dbReference>
<dbReference type="OrthoDB" id="9809709at2"/>
<organism evidence="8 9">
    <name type="scientific">Phycisphaera mikurensis (strain NBRC 102666 / KCTC 22515 / FYK2301M01)</name>
    <dbReference type="NCBI Taxonomy" id="1142394"/>
    <lineage>
        <taxon>Bacteria</taxon>
        <taxon>Pseudomonadati</taxon>
        <taxon>Planctomycetota</taxon>
        <taxon>Phycisphaerae</taxon>
        <taxon>Phycisphaerales</taxon>
        <taxon>Phycisphaeraceae</taxon>
        <taxon>Phycisphaera</taxon>
    </lineage>
</organism>
<feature type="active site" description="Proton donor" evidence="7">
    <location>
        <position position="90"/>
    </location>
</feature>
<dbReference type="Gene3D" id="3.40.50.960">
    <property type="entry name" value="Lumazine/riboflavin synthase"/>
    <property type="match status" value="1"/>
</dbReference>